<dbReference type="InterPro" id="IPR002994">
    <property type="entry name" value="Surf1/Shy1"/>
</dbReference>
<feature type="transmembrane region" description="Helical" evidence="1">
    <location>
        <begin position="46"/>
        <end position="66"/>
    </location>
</feature>
<proteinExistence type="inferred from homology"/>
<keyword evidence="1" id="KW-1133">Transmembrane helix</keyword>
<evidence type="ECO:0000256" key="1">
    <source>
        <dbReference type="RuleBase" id="RU363076"/>
    </source>
</evidence>
<comment type="caution">
    <text evidence="1">Lacks conserved residue(s) required for the propagation of feature annotation.</text>
</comment>
<dbReference type="OrthoDB" id="9807214at2"/>
<accession>A0A5C5UQ00</accession>
<dbReference type="GO" id="GO:0005886">
    <property type="term" value="C:plasma membrane"/>
    <property type="evidence" value="ECO:0007669"/>
    <property type="project" value="UniProtKB-SubCell"/>
</dbReference>
<dbReference type="CDD" id="cd06662">
    <property type="entry name" value="SURF1"/>
    <property type="match status" value="1"/>
</dbReference>
<keyword evidence="1" id="KW-1003">Cell membrane</keyword>
<comment type="similarity">
    <text evidence="1">Belongs to the SURF1 family.</text>
</comment>
<organism evidence="2 3">
    <name type="scientific">Corynebacterium canis</name>
    <dbReference type="NCBI Taxonomy" id="679663"/>
    <lineage>
        <taxon>Bacteria</taxon>
        <taxon>Bacillati</taxon>
        <taxon>Actinomycetota</taxon>
        <taxon>Actinomycetes</taxon>
        <taxon>Mycobacteriales</taxon>
        <taxon>Corynebacteriaceae</taxon>
        <taxon>Corynebacterium</taxon>
    </lineage>
</organism>
<gene>
    <name evidence="2" type="ORF">FRX94_03100</name>
</gene>
<keyword evidence="3" id="KW-1185">Reference proteome</keyword>
<comment type="caution">
    <text evidence="2">The sequence shown here is derived from an EMBL/GenBank/DDBJ whole genome shotgun (WGS) entry which is preliminary data.</text>
</comment>
<dbReference type="EMBL" id="VOHM01000004">
    <property type="protein sequence ID" value="TWT28571.1"/>
    <property type="molecule type" value="Genomic_DNA"/>
</dbReference>
<evidence type="ECO:0000313" key="3">
    <source>
        <dbReference type="Proteomes" id="UP000320791"/>
    </source>
</evidence>
<evidence type="ECO:0000313" key="2">
    <source>
        <dbReference type="EMBL" id="TWT28571.1"/>
    </source>
</evidence>
<dbReference type="Pfam" id="PF02104">
    <property type="entry name" value="SURF1"/>
    <property type="match status" value="1"/>
</dbReference>
<keyword evidence="1" id="KW-0812">Transmembrane</keyword>
<dbReference type="AlphaFoldDB" id="A0A5C5UQ00"/>
<protein>
    <recommendedName>
        <fullName evidence="1">SURF1-like protein</fullName>
    </recommendedName>
</protein>
<sequence>MRRRERKQGNTPATATTAWTITVNSQKRTKSGSNTSRAIHTVEKKLGTFLLVIIAAALLGTIVFFYDRQQTQAVLNRAPVPYAQDLDEWQRVTVTGTYSPLDDVLIATRPGYHVVTPFRSDAGPVILVNRGTPQNGRDYAPAPSGKVTITGYIRRTQPGMSAVAEKYPPETDRIDTQGLALALNQTFELDYLQLAEGQPGVLDPAPMPG</sequence>
<reference evidence="2 3" key="1">
    <citation type="submission" date="2019-08" db="EMBL/GenBank/DDBJ databases">
        <authorList>
            <person name="Lei W."/>
        </authorList>
    </citation>
    <scope>NUCLEOTIDE SEQUENCE [LARGE SCALE GENOMIC DNA]</scope>
    <source>
        <strain evidence="2 3">CCUG 58627</strain>
    </source>
</reference>
<keyword evidence="1" id="KW-0472">Membrane</keyword>
<comment type="subcellular location">
    <subcellularLocation>
        <location evidence="1">Cell membrane</location>
        <topology evidence="1">Multi-pass membrane protein</topology>
    </subcellularLocation>
</comment>
<dbReference type="Proteomes" id="UP000320791">
    <property type="component" value="Unassembled WGS sequence"/>
</dbReference>
<name>A0A5C5UQ00_9CORY</name>